<comment type="caution">
    <text evidence="1">The sequence shown here is derived from an EMBL/GenBank/DDBJ whole genome shotgun (WGS) entry which is preliminary data.</text>
</comment>
<accession>A0AAN4TII7</accession>
<evidence type="ECO:0000313" key="1">
    <source>
        <dbReference type="EMBL" id="GBH14628.1"/>
    </source>
</evidence>
<organism evidence="1 2">
    <name type="scientific">Pseudomonas syringae pv. actinidiae</name>
    <dbReference type="NCBI Taxonomy" id="103796"/>
    <lineage>
        <taxon>Bacteria</taxon>
        <taxon>Pseudomonadati</taxon>
        <taxon>Pseudomonadota</taxon>
        <taxon>Gammaproteobacteria</taxon>
        <taxon>Pseudomonadales</taxon>
        <taxon>Pseudomonadaceae</taxon>
        <taxon>Pseudomonas</taxon>
        <taxon>Pseudomonas syringae</taxon>
    </lineage>
</organism>
<dbReference type="Proteomes" id="UP000248291">
    <property type="component" value="Unassembled WGS sequence"/>
</dbReference>
<protein>
    <submittedName>
        <fullName evidence="1">Uncharacterized protein</fullName>
    </submittedName>
</protein>
<sequence>MQWQILADSSPWSTLLLGGGDILLDLVRVQLRLAGLTHH</sequence>
<evidence type="ECO:0000313" key="2">
    <source>
        <dbReference type="Proteomes" id="UP000248291"/>
    </source>
</evidence>
<reference evidence="1 2" key="1">
    <citation type="submission" date="2018-04" db="EMBL/GenBank/DDBJ databases">
        <title>Draft genome sequence of Pseudomonas syringae pv. actinidiae biovar 3 strains isolated from kiwifruit in Kagawa prefecture.</title>
        <authorList>
            <person name="Tabuchi M."/>
            <person name="Saito M."/>
            <person name="Fujiwara S."/>
            <person name="Sasa N."/>
            <person name="Akimitsu K."/>
            <person name="Gomi K."/>
            <person name="Konishi-Sugita S."/>
            <person name="Hamano K."/>
            <person name="Kataoka I."/>
        </authorList>
    </citation>
    <scope>NUCLEOTIDE SEQUENCE [LARGE SCALE GENOMIC DNA]</scope>
    <source>
        <strain evidence="1 2">MAFF212211</strain>
    </source>
</reference>
<dbReference type="EMBL" id="BGKA01000019">
    <property type="protein sequence ID" value="GBH14628.1"/>
    <property type="molecule type" value="Genomic_DNA"/>
</dbReference>
<gene>
    <name evidence="1" type="ORF">KPSA3_00521</name>
</gene>
<name>A0AAN4TII7_PSESF</name>
<dbReference type="AlphaFoldDB" id="A0AAN4TII7"/>
<proteinExistence type="predicted"/>